<name>A0A7X6KV55_9CELL</name>
<evidence type="ECO:0000313" key="2">
    <source>
        <dbReference type="Proteomes" id="UP000581206"/>
    </source>
</evidence>
<organism evidence="1 2">
    <name type="scientific">Cellulomonas denverensis</name>
    <dbReference type="NCBI Taxonomy" id="264297"/>
    <lineage>
        <taxon>Bacteria</taxon>
        <taxon>Bacillati</taxon>
        <taxon>Actinomycetota</taxon>
        <taxon>Actinomycetes</taxon>
        <taxon>Micrococcales</taxon>
        <taxon>Cellulomonadaceae</taxon>
        <taxon>Cellulomonas</taxon>
    </lineage>
</organism>
<dbReference type="EMBL" id="JAAXOX010000003">
    <property type="protein sequence ID" value="NKY22573.1"/>
    <property type="molecule type" value="Genomic_DNA"/>
</dbReference>
<dbReference type="Proteomes" id="UP000581206">
    <property type="component" value="Unassembled WGS sequence"/>
</dbReference>
<dbReference type="AlphaFoldDB" id="A0A7X6KV55"/>
<proteinExistence type="predicted"/>
<evidence type="ECO:0000313" key="1">
    <source>
        <dbReference type="EMBL" id="NKY22573.1"/>
    </source>
</evidence>
<gene>
    <name evidence="1" type="ORF">HGA03_07810</name>
</gene>
<protein>
    <submittedName>
        <fullName evidence="1">DoxX family membrane protein</fullName>
    </submittedName>
</protein>
<sequence length="165" mass="17722">MLLRRIARPLFASWFVAEGVDALRHPEGHVATARTALDRLDGTIPADVDLDDDTLKTVVRAHGAATAVAGGLLAIGKVPRLAGAALALLTLPLALAELAVDKQHRGPKRERRQRLLRPLALTGGALIVAADTHGKPSVRWRVEHAKAVRAAARTTEQAREALRRD</sequence>
<comment type="caution">
    <text evidence="1">The sequence shown here is derived from an EMBL/GenBank/DDBJ whole genome shotgun (WGS) entry which is preliminary data.</text>
</comment>
<dbReference type="RefSeq" id="WP_168629696.1">
    <property type="nucleotide sequence ID" value="NZ_BONL01000004.1"/>
</dbReference>
<accession>A0A7X6KV55</accession>
<keyword evidence="2" id="KW-1185">Reference proteome</keyword>
<reference evidence="1 2" key="1">
    <citation type="submission" date="2020-04" db="EMBL/GenBank/DDBJ databases">
        <title>MicrobeNet Type strains.</title>
        <authorList>
            <person name="Nicholson A.C."/>
        </authorList>
    </citation>
    <scope>NUCLEOTIDE SEQUENCE [LARGE SCALE GENOMIC DNA]</scope>
    <source>
        <strain evidence="1 2">ATCC BAA-788</strain>
    </source>
</reference>